<dbReference type="PANTHER" id="PTHR43434">
    <property type="entry name" value="PHOSPHOGLYCOLATE PHOSPHATASE"/>
    <property type="match status" value="1"/>
</dbReference>
<proteinExistence type="predicted"/>
<evidence type="ECO:0000313" key="1">
    <source>
        <dbReference type="EMBL" id="KAG9235406.1"/>
    </source>
</evidence>
<dbReference type="Gene3D" id="3.40.50.1000">
    <property type="entry name" value="HAD superfamily/HAD-like"/>
    <property type="match status" value="1"/>
</dbReference>
<dbReference type="InterPro" id="IPR023198">
    <property type="entry name" value="PGP-like_dom2"/>
</dbReference>
<dbReference type="GO" id="GO:0006281">
    <property type="term" value="P:DNA repair"/>
    <property type="evidence" value="ECO:0007669"/>
    <property type="project" value="TreeGrafter"/>
</dbReference>
<dbReference type="GO" id="GO:0005829">
    <property type="term" value="C:cytosol"/>
    <property type="evidence" value="ECO:0007669"/>
    <property type="project" value="TreeGrafter"/>
</dbReference>
<organism evidence="1 2">
    <name type="scientific">Amylocarpus encephaloides</name>
    <dbReference type="NCBI Taxonomy" id="45428"/>
    <lineage>
        <taxon>Eukaryota</taxon>
        <taxon>Fungi</taxon>
        <taxon>Dikarya</taxon>
        <taxon>Ascomycota</taxon>
        <taxon>Pezizomycotina</taxon>
        <taxon>Leotiomycetes</taxon>
        <taxon>Helotiales</taxon>
        <taxon>Helotiales incertae sedis</taxon>
        <taxon>Amylocarpus</taxon>
    </lineage>
</organism>
<keyword evidence="2" id="KW-1185">Reference proteome</keyword>
<accession>A0A9P7YKX6</accession>
<dbReference type="InterPro" id="IPR050155">
    <property type="entry name" value="HAD-like_hydrolase_sf"/>
</dbReference>
<dbReference type="GO" id="GO:0008967">
    <property type="term" value="F:phosphoglycolate phosphatase activity"/>
    <property type="evidence" value="ECO:0007669"/>
    <property type="project" value="TreeGrafter"/>
</dbReference>
<dbReference type="AlphaFoldDB" id="A0A9P7YKX6"/>
<dbReference type="Pfam" id="PF13419">
    <property type="entry name" value="HAD_2"/>
    <property type="match status" value="1"/>
</dbReference>
<dbReference type="PANTHER" id="PTHR43434:SF1">
    <property type="entry name" value="PHOSPHOGLYCOLATE PHOSPHATASE"/>
    <property type="match status" value="1"/>
</dbReference>
<dbReference type="Proteomes" id="UP000824998">
    <property type="component" value="Unassembled WGS sequence"/>
</dbReference>
<dbReference type="EMBL" id="MU251433">
    <property type="protein sequence ID" value="KAG9235406.1"/>
    <property type="molecule type" value="Genomic_DNA"/>
</dbReference>
<comment type="caution">
    <text evidence="1">The sequence shown here is derived from an EMBL/GenBank/DDBJ whole genome shotgun (WGS) entry which is preliminary data.</text>
</comment>
<dbReference type="SFLD" id="SFLDG01129">
    <property type="entry name" value="C1.5:_HAD__Beta-PGM__Phosphata"/>
    <property type="match status" value="1"/>
</dbReference>
<dbReference type="InterPro" id="IPR036412">
    <property type="entry name" value="HAD-like_sf"/>
</dbReference>
<dbReference type="InterPro" id="IPR041492">
    <property type="entry name" value="HAD_2"/>
</dbReference>
<dbReference type="SFLD" id="SFLDS00003">
    <property type="entry name" value="Haloacid_Dehalogenase"/>
    <property type="match status" value="1"/>
</dbReference>
<dbReference type="OrthoDB" id="2107174at2759"/>
<gene>
    <name evidence="1" type="ORF">BJ875DRAFT_272375</name>
</gene>
<dbReference type="InterPro" id="IPR023214">
    <property type="entry name" value="HAD_sf"/>
</dbReference>
<reference evidence="1" key="1">
    <citation type="journal article" date="2021" name="IMA Fungus">
        <title>Genomic characterization of three marine fungi, including Emericellopsis atlantica sp. nov. with signatures of a generalist lifestyle and marine biomass degradation.</title>
        <authorList>
            <person name="Hagestad O.C."/>
            <person name="Hou L."/>
            <person name="Andersen J.H."/>
            <person name="Hansen E.H."/>
            <person name="Altermark B."/>
            <person name="Li C."/>
            <person name="Kuhnert E."/>
            <person name="Cox R.J."/>
            <person name="Crous P.W."/>
            <person name="Spatafora J.W."/>
            <person name="Lail K."/>
            <person name="Amirebrahimi M."/>
            <person name="Lipzen A."/>
            <person name="Pangilinan J."/>
            <person name="Andreopoulos W."/>
            <person name="Hayes R.D."/>
            <person name="Ng V."/>
            <person name="Grigoriev I.V."/>
            <person name="Jackson S.A."/>
            <person name="Sutton T.D.S."/>
            <person name="Dobson A.D.W."/>
            <person name="Rama T."/>
        </authorList>
    </citation>
    <scope>NUCLEOTIDE SEQUENCE</scope>
    <source>
        <strain evidence="1">TRa018bII</strain>
    </source>
</reference>
<protein>
    <submittedName>
        <fullName evidence="1">HAD-like domain-containing protein</fullName>
    </submittedName>
</protein>
<dbReference type="Gene3D" id="1.10.150.240">
    <property type="entry name" value="Putative phosphatase, domain 2"/>
    <property type="match status" value="1"/>
</dbReference>
<dbReference type="SUPFAM" id="SSF56784">
    <property type="entry name" value="HAD-like"/>
    <property type="match status" value="1"/>
</dbReference>
<name>A0A9P7YKX6_9HELO</name>
<sequence length="270" mass="29764">MGPTKITTLLFDCDNTLVMSEERAFIACATLANEMLGERGISDRYTGPQLLKEFVGQNFRGMILKLQEKYKFDISPKDLDTYVERELATVIDMLHGKVPDPDDAEKELGPVRSCDGVDEELEKLHKSGKYLMSVVSSSALPRVQASIEIAGQAKYFNPEHVYSAATSMEEPKSKPDKAIYVWAMLRLGEYVSGVKNQSLSPSECVAIEDSKSGATAAVAAGIKTVGYTGSYDDDEVEKMTQVLKDTGCVIIIHNWSEFPSCLRKIENGEV</sequence>
<evidence type="ECO:0000313" key="2">
    <source>
        <dbReference type="Proteomes" id="UP000824998"/>
    </source>
</evidence>